<dbReference type="EMBL" id="LFXJ01000005">
    <property type="protein sequence ID" value="KMY32058.1"/>
    <property type="molecule type" value="Genomic_DNA"/>
</dbReference>
<protein>
    <submittedName>
        <fullName evidence="1">Uncharacterized protein</fullName>
    </submittedName>
</protein>
<proteinExistence type="predicted"/>
<reference evidence="2" key="1">
    <citation type="submission" date="2015-07" db="EMBL/GenBank/DDBJ databases">
        <authorList>
            <consortium name="Consortium for Microbial Forensics and Genomics (microFORGE)"/>
            <person name="Knight B.M."/>
            <person name="Roberts D.P."/>
            <person name="Lin D."/>
            <person name="Hari K."/>
            <person name="Fletcher J."/>
            <person name="Melcher U."/>
            <person name="Blagden T."/>
            <person name="Winegar R.A."/>
        </authorList>
    </citation>
    <scope>NUCLEOTIDE SEQUENCE [LARGE SCALE GENOMIC DNA]</scope>
    <source>
        <strain evidence="2">DSM 23493</strain>
    </source>
</reference>
<organism evidence="1 2">
    <name type="scientific">Lysinibacillus xylanilyticus</name>
    <dbReference type="NCBI Taxonomy" id="582475"/>
    <lineage>
        <taxon>Bacteria</taxon>
        <taxon>Bacillati</taxon>
        <taxon>Bacillota</taxon>
        <taxon>Bacilli</taxon>
        <taxon>Bacillales</taxon>
        <taxon>Bacillaceae</taxon>
        <taxon>Lysinibacillus</taxon>
    </lineage>
</organism>
<comment type="caution">
    <text evidence="1">The sequence shown here is derived from an EMBL/GenBank/DDBJ whole genome shotgun (WGS) entry which is preliminary data.</text>
</comment>
<evidence type="ECO:0000313" key="1">
    <source>
        <dbReference type="EMBL" id="KMY32058.1"/>
    </source>
</evidence>
<gene>
    <name evidence="1" type="ORF">ACZ11_07805</name>
</gene>
<dbReference type="RefSeq" id="WP_049665078.1">
    <property type="nucleotide sequence ID" value="NZ_LFXJ01000005.1"/>
</dbReference>
<dbReference type="PATRIC" id="fig|582475.4.peg.1078"/>
<dbReference type="GeneID" id="96598168"/>
<dbReference type="Proteomes" id="UP000037326">
    <property type="component" value="Unassembled WGS sequence"/>
</dbReference>
<name>A0A0K9FCW6_9BACI</name>
<accession>A0A0K9FCW6</accession>
<dbReference type="AlphaFoldDB" id="A0A0K9FCW6"/>
<sequence length="77" mass="9077">MEHVLKEMLSPSNEYKVQIIKRKDGLFTTELYRWQEDCGYEYWSPIKNGLSLIETEEGAVTRAIEHLREYSGEIINP</sequence>
<evidence type="ECO:0000313" key="2">
    <source>
        <dbReference type="Proteomes" id="UP000037326"/>
    </source>
</evidence>
<dbReference type="OrthoDB" id="2738800at2"/>